<feature type="compositionally biased region" description="Polar residues" evidence="1">
    <location>
        <begin position="29"/>
        <end position="43"/>
    </location>
</feature>
<sequence>MTERVSSVTAYTTLDFVDAEAIGHEWRDSTSGVVDVSSPTEPTATDPVELRIELDIVDSDHLPTHADRVDLTPDQARTVAAELLDAADRIDEADGDEPVDADEDDPTER</sequence>
<name>A0A8T4GE47_9EURY</name>
<keyword evidence="3" id="KW-1185">Reference proteome</keyword>
<dbReference type="OrthoDB" id="156156at2157"/>
<evidence type="ECO:0000256" key="1">
    <source>
        <dbReference type="SAM" id="MobiDB-lite"/>
    </source>
</evidence>
<gene>
    <name evidence="2" type="ORF">J2751_001778</name>
</gene>
<organism evidence="2 3">
    <name type="scientific">Halorubrum alkaliphilum</name>
    <dbReference type="NCBI Taxonomy" id="261290"/>
    <lineage>
        <taxon>Archaea</taxon>
        <taxon>Methanobacteriati</taxon>
        <taxon>Methanobacteriota</taxon>
        <taxon>Stenosarchaea group</taxon>
        <taxon>Halobacteria</taxon>
        <taxon>Halobacteriales</taxon>
        <taxon>Haloferacaceae</taxon>
        <taxon>Halorubrum</taxon>
    </lineage>
</organism>
<dbReference type="EMBL" id="JAGGKQ010000011">
    <property type="protein sequence ID" value="MBP1922764.1"/>
    <property type="molecule type" value="Genomic_DNA"/>
</dbReference>
<dbReference type="AlphaFoldDB" id="A0A8T4GE47"/>
<accession>A0A8T4GE47</accession>
<feature type="region of interest" description="Disordered" evidence="1">
    <location>
        <begin position="27"/>
        <end position="46"/>
    </location>
</feature>
<comment type="caution">
    <text evidence="2">The sequence shown here is derived from an EMBL/GenBank/DDBJ whole genome shotgun (WGS) entry which is preliminary data.</text>
</comment>
<reference evidence="2" key="1">
    <citation type="submission" date="2021-03" db="EMBL/GenBank/DDBJ databases">
        <title>Genomic Encyclopedia of Type Strains, Phase IV (KMG-IV): sequencing the most valuable type-strain genomes for metagenomic binning, comparative biology and taxonomic classification.</title>
        <authorList>
            <person name="Goeker M."/>
        </authorList>
    </citation>
    <scope>NUCLEOTIDE SEQUENCE</scope>
    <source>
        <strain evidence="2">DSM 23564</strain>
    </source>
</reference>
<feature type="compositionally biased region" description="Acidic residues" evidence="1">
    <location>
        <begin position="93"/>
        <end position="109"/>
    </location>
</feature>
<protein>
    <submittedName>
        <fullName evidence="2">Uncharacterized protein</fullName>
    </submittedName>
</protein>
<dbReference type="Proteomes" id="UP000823588">
    <property type="component" value="Unassembled WGS sequence"/>
</dbReference>
<dbReference type="RefSeq" id="WP_209485213.1">
    <property type="nucleotide sequence ID" value="NZ_JAGGKQ010000011.1"/>
</dbReference>
<dbReference type="Pfam" id="PF19887">
    <property type="entry name" value="DUF6360"/>
    <property type="match status" value="1"/>
</dbReference>
<feature type="region of interest" description="Disordered" evidence="1">
    <location>
        <begin position="85"/>
        <end position="109"/>
    </location>
</feature>
<proteinExistence type="predicted"/>
<dbReference type="InterPro" id="IPR045940">
    <property type="entry name" value="DUF6360"/>
</dbReference>
<evidence type="ECO:0000313" key="2">
    <source>
        <dbReference type="EMBL" id="MBP1922764.1"/>
    </source>
</evidence>
<evidence type="ECO:0000313" key="3">
    <source>
        <dbReference type="Proteomes" id="UP000823588"/>
    </source>
</evidence>